<gene>
    <name evidence="3" type="ORF">EAG_03709</name>
</gene>
<dbReference type="GO" id="GO:0097539">
    <property type="term" value="C:ciliary transition fiber"/>
    <property type="evidence" value="ECO:0007669"/>
    <property type="project" value="TreeGrafter"/>
</dbReference>
<dbReference type="OMA" id="RYNDQFA"/>
<dbReference type="AlphaFoldDB" id="E2AVR5"/>
<name>E2AVR5_CAMFO</name>
<dbReference type="KEGG" id="cfo:105256532"/>
<sequence>MPNRDNSADKRLKEKQSSHKVSVTENELEPVHKPLQRYKRFHRTRRHSRVNGDCEEVMDKSRNHDSVALPKKNGKHCIKKKIDRLAEENRILTMKLESSAMNPETIAELREKDSLVSKICNKYQKLLKNHDSLQQECERLNTILAERETEYHQLHAYCKESIEALQKIEKTNSNLLTFNQRCKSENVQLSEDVLLLKNVIYCLNAELEKYQDKMRELGQSALSKNTNNMLDSKRPIDDMKKILESWGSVNTHVLGPLLDAYQENLSEKQELLNKYEENIANFSTRCKEVVVENECMQNEMEKLKLKCTRYADEIKMISEDADLLKELNECYTKQAAHQKQKIHEIHSLYEQKVEAMSFDNNRLHEEYLASKTELSNLQGKYDILYKEHEKLQNDNMKTMSIDVHNAAVEECRQLFEKLKHQYETEKEKGSTRIKELEELHCQNKTQLDVVTIEKNQLKVSNRNFEKSLKRMQRKLEHFQKMAHSMQVSRDSFKRQLRKTTTYCEELFSEYERTVAERDKLITILHETENENASIHFLGDTITQRVGHLKEQLKIVHEGAKQQLALAEKNMKVQQLGVHRMKDEYHQELKRLKYLLRQKEETIGQLQKEISTTRENLELIWKTAAVDNKKDKEALKHVKIQHV</sequence>
<dbReference type="Proteomes" id="UP000000311">
    <property type="component" value="Unassembled WGS sequence"/>
</dbReference>
<dbReference type="OrthoDB" id="6622877at2759"/>
<feature type="coiled-coil region" evidence="1">
    <location>
        <begin position="116"/>
        <end position="150"/>
    </location>
</feature>
<dbReference type="GO" id="GO:0007268">
    <property type="term" value="P:chemical synaptic transmission"/>
    <property type="evidence" value="ECO:0007669"/>
    <property type="project" value="InterPro"/>
</dbReference>
<feature type="region of interest" description="Disordered" evidence="2">
    <location>
        <begin position="1"/>
        <end position="27"/>
    </location>
</feature>
<dbReference type="PANTHER" id="PTHR36170">
    <property type="entry name" value="CENTROSOMAL PROTEIN OF 89 KDA"/>
    <property type="match status" value="1"/>
</dbReference>
<feature type="coiled-coil region" evidence="1">
    <location>
        <begin position="258"/>
        <end position="313"/>
    </location>
</feature>
<evidence type="ECO:0000256" key="2">
    <source>
        <dbReference type="SAM" id="MobiDB-lite"/>
    </source>
</evidence>
<dbReference type="PANTHER" id="PTHR36170:SF1">
    <property type="entry name" value="CENTROSOMAL PROTEIN OF 89 KDA"/>
    <property type="match status" value="1"/>
</dbReference>
<dbReference type="STRING" id="104421.E2AVR5"/>
<accession>E2AVR5</accession>
<keyword evidence="4" id="KW-1185">Reference proteome</keyword>
<protein>
    <submittedName>
        <fullName evidence="3">Coiled-coil domain-containing protein 123, mitochondrial</fullName>
    </submittedName>
</protein>
<organism evidence="4">
    <name type="scientific">Camponotus floridanus</name>
    <name type="common">Florida carpenter ant</name>
    <dbReference type="NCBI Taxonomy" id="104421"/>
    <lineage>
        <taxon>Eukaryota</taxon>
        <taxon>Metazoa</taxon>
        <taxon>Ecdysozoa</taxon>
        <taxon>Arthropoda</taxon>
        <taxon>Hexapoda</taxon>
        <taxon>Insecta</taxon>
        <taxon>Pterygota</taxon>
        <taxon>Neoptera</taxon>
        <taxon>Endopterygota</taxon>
        <taxon>Hymenoptera</taxon>
        <taxon>Apocrita</taxon>
        <taxon>Aculeata</taxon>
        <taxon>Formicoidea</taxon>
        <taxon>Formicidae</taxon>
        <taxon>Formicinae</taxon>
        <taxon>Camponotus</taxon>
    </lineage>
</organism>
<evidence type="ECO:0000313" key="4">
    <source>
        <dbReference type="Proteomes" id="UP000000311"/>
    </source>
</evidence>
<reference evidence="3 4" key="1">
    <citation type="journal article" date="2010" name="Science">
        <title>Genomic comparison of the ants Camponotus floridanus and Harpegnathos saltator.</title>
        <authorList>
            <person name="Bonasio R."/>
            <person name="Zhang G."/>
            <person name="Ye C."/>
            <person name="Mutti N.S."/>
            <person name="Fang X."/>
            <person name="Qin N."/>
            <person name="Donahue G."/>
            <person name="Yang P."/>
            <person name="Li Q."/>
            <person name="Li C."/>
            <person name="Zhang P."/>
            <person name="Huang Z."/>
            <person name="Berger S.L."/>
            <person name="Reinberg D."/>
            <person name="Wang J."/>
            <person name="Liebig J."/>
        </authorList>
    </citation>
    <scope>NUCLEOTIDE SEQUENCE [LARGE SCALE GENOMIC DNA]</scope>
    <source>
        <strain evidence="4">C129</strain>
    </source>
</reference>
<keyword evidence="1" id="KW-0175">Coiled coil</keyword>
<feature type="coiled-coil region" evidence="1">
    <location>
        <begin position="374"/>
        <end position="481"/>
    </location>
</feature>
<evidence type="ECO:0000313" key="3">
    <source>
        <dbReference type="EMBL" id="EFN62474.1"/>
    </source>
</evidence>
<feature type="compositionally biased region" description="Basic and acidic residues" evidence="2">
    <location>
        <begin position="1"/>
        <end position="17"/>
    </location>
</feature>
<evidence type="ECO:0000256" key="1">
    <source>
        <dbReference type="SAM" id="Coils"/>
    </source>
</evidence>
<dbReference type="InParanoid" id="E2AVR5"/>
<dbReference type="GO" id="GO:0060271">
    <property type="term" value="P:cilium assembly"/>
    <property type="evidence" value="ECO:0007669"/>
    <property type="project" value="InterPro"/>
</dbReference>
<dbReference type="GO" id="GO:0045202">
    <property type="term" value="C:synapse"/>
    <property type="evidence" value="ECO:0007669"/>
    <property type="project" value="GOC"/>
</dbReference>
<dbReference type="GO" id="GO:0007005">
    <property type="term" value="P:mitochondrion organization"/>
    <property type="evidence" value="ECO:0007669"/>
    <property type="project" value="InterPro"/>
</dbReference>
<proteinExistence type="predicted"/>
<feature type="coiled-coil region" evidence="1">
    <location>
        <begin position="549"/>
        <end position="615"/>
    </location>
</feature>
<dbReference type="InterPro" id="IPR033545">
    <property type="entry name" value="CEP89"/>
</dbReference>
<dbReference type="EMBL" id="GL443183">
    <property type="protein sequence ID" value="EFN62474.1"/>
    <property type="molecule type" value="Genomic_DNA"/>
</dbReference>
<dbReference type="GO" id="GO:0005814">
    <property type="term" value="C:centriole"/>
    <property type="evidence" value="ECO:0007669"/>
    <property type="project" value="InterPro"/>
</dbReference>